<feature type="non-terminal residue" evidence="1">
    <location>
        <position position="114"/>
    </location>
</feature>
<dbReference type="EMBL" id="CP045899">
    <property type="protein sequence ID" value="QQP41129.1"/>
    <property type="molecule type" value="Genomic_DNA"/>
</dbReference>
<dbReference type="InterPro" id="IPR036397">
    <property type="entry name" value="RNaseH_sf"/>
</dbReference>
<reference evidence="2" key="1">
    <citation type="submission" date="2021-01" db="EMBL/GenBank/DDBJ databases">
        <title>Caligus Genome Assembly.</title>
        <authorList>
            <person name="Gallardo-Escarate C."/>
        </authorList>
    </citation>
    <scope>NUCLEOTIDE SEQUENCE [LARGE SCALE GENOMIC DNA]</scope>
</reference>
<evidence type="ECO:0000313" key="2">
    <source>
        <dbReference type="Proteomes" id="UP000595437"/>
    </source>
</evidence>
<dbReference type="InterPro" id="IPR052709">
    <property type="entry name" value="Transposase-MT_Hybrid"/>
</dbReference>
<dbReference type="InterPro" id="IPR001888">
    <property type="entry name" value="Transposase_1"/>
</dbReference>
<evidence type="ECO:0000313" key="1">
    <source>
        <dbReference type="EMBL" id="QQP41129.1"/>
    </source>
</evidence>
<accession>A0A7T8H091</accession>
<dbReference type="OrthoDB" id="6753067at2759"/>
<dbReference type="Pfam" id="PF01359">
    <property type="entry name" value="Transposase_1"/>
    <property type="match status" value="1"/>
</dbReference>
<dbReference type="PANTHER" id="PTHR46060:SF1">
    <property type="entry name" value="MARINER MOS1 TRANSPOSASE-LIKE PROTEIN"/>
    <property type="match status" value="1"/>
</dbReference>
<gene>
    <name evidence="1" type="ORF">FKW44_015399</name>
</gene>
<dbReference type="GO" id="GO:0003676">
    <property type="term" value="F:nucleic acid binding"/>
    <property type="evidence" value="ECO:0007669"/>
    <property type="project" value="InterPro"/>
</dbReference>
<organism evidence="1 2">
    <name type="scientific">Caligus rogercresseyi</name>
    <name type="common">Sea louse</name>
    <dbReference type="NCBI Taxonomy" id="217165"/>
    <lineage>
        <taxon>Eukaryota</taxon>
        <taxon>Metazoa</taxon>
        <taxon>Ecdysozoa</taxon>
        <taxon>Arthropoda</taxon>
        <taxon>Crustacea</taxon>
        <taxon>Multicrustacea</taxon>
        <taxon>Hexanauplia</taxon>
        <taxon>Copepoda</taxon>
        <taxon>Siphonostomatoida</taxon>
        <taxon>Caligidae</taxon>
        <taxon>Caligus</taxon>
    </lineage>
</organism>
<proteinExistence type="predicted"/>
<dbReference type="PANTHER" id="PTHR46060">
    <property type="entry name" value="MARINER MOS1 TRANSPOSASE-LIKE PROTEIN"/>
    <property type="match status" value="1"/>
</dbReference>
<dbReference type="AlphaFoldDB" id="A0A7T8H091"/>
<dbReference type="Proteomes" id="UP000595437">
    <property type="component" value="Chromosome 10"/>
</dbReference>
<name>A0A7T8H091_CALRO</name>
<keyword evidence="2" id="KW-1185">Reference proteome</keyword>
<dbReference type="Gene3D" id="3.30.420.10">
    <property type="entry name" value="Ribonuclease H-like superfamily/Ribonuclease H"/>
    <property type="match status" value="1"/>
</dbReference>
<protein>
    <submittedName>
        <fullName evidence="1">Transposase</fullName>
    </submittedName>
</protein>
<sequence length="114" mass="13689">MLCVWWDQKGVIYYELLKPGETVNTQRYRQQMTDLDRVLREKRPEYQQRQHKVILLHDNAPAHKAKQVQETIESFRWEILQHAAYTLDLAPSDYYLFASMGHALAEQRFTSYED</sequence>